<evidence type="ECO:0000313" key="3">
    <source>
        <dbReference type="Proteomes" id="UP001237642"/>
    </source>
</evidence>
<protein>
    <submittedName>
        <fullName evidence="2">Uncharacterized protein</fullName>
    </submittedName>
</protein>
<reference evidence="2" key="2">
    <citation type="submission" date="2023-05" db="EMBL/GenBank/DDBJ databases">
        <authorList>
            <person name="Schelkunov M.I."/>
        </authorList>
    </citation>
    <scope>NUCLEOTIDE SEQUENCE</scope>
    <source>
        <strain evidence="2">Hsosn_3</strain>
        <tissue evidence="2">Leaf</tissue>
    </source>
</reference>
<reference evidence="2" key="1">
    <citation type="submission" date="2023-02" db="EMBL/GenBank/DDBJ databases">
        <title>Genome of toxic invasive species Heracleum sosnowskyi carries increased number of genes despite the absence of recent whole-genome duplications.</title>
        <authorList>
            <person name="Schelkunov M."/>
            <person name="Shtratnikova V."/>
            <person name="Makarenko M."/>
            <person name="Klepikova A."/>
            <person name="Omelchenko D."/>
            <person name="Novikova G."/>
            <person name="Obukhova E."/>
            <person name="Bogdanov V."/>
            <person name="Penin A."/>
            <person name="Logacheva M."/>
        </authorList>
    </citation>
    <scope>NUCLEOTIDE SEQUENCE</scope>
    <source>
        <strain evidence="2">Hsosn_3</strain>
        <tissue evidence="2">Leaf</tissue>
    </source>
</reference>
<sequence length="181" mass="20305">MSSSIQSKRKRDDALPTEETTDAMQIPVSEDISCEEVPAQPKKNKHAGSAQTPIERVTEERQYLTAANKQKAEYWKDFKTYLSKEGARRAECKFCSITYVADPNNNETNLGDEETSIIRPPQESDWELVRKLVVFLEKFFILTNNVSASLSVTSNSALFDIGTALETLKGNRGNHPSCNIN</sequence>
<evidence type="ECO:0000256" key="1">
    <source>
        <dbReference type="SAM" id="MobiDB-lite"/>
    </source>
</evidence>
<dbReference type="Proteomes" id="UP001237642">
    <property type="component" value="Unassembled WGS sequence"/>
</dbReference>
<dbReference type="EMBL" id="JAUIZM010000006">
    <property type="protein sequence ID" value="KAK1377815.1"/>
    <property type="molecule type" value="Genomic_DNA"/>
</dbReference>
<gene>
    <name evidence="2" type="ORF">POM88_024559</name>
</gene>
<accession>A0AAD8I5C6</accession>
<comment type="caution">
    <text evidence="2">The sequence shown here is derived from an EMBL/GenBank/DDBJ whole genome shotgun (WGS) entry which is preliminary data.</text>
</comment>
<name>A0AAD8I5C6_9APIA</name>
<keyword evidence="3" id="KW-1185">Reference proteome</keyword>
<organism evidence="2 3">
    <name type="scientific">Heracleum sosnowskyi</name>
    <dbReference type="NCBI Taxonomy" id="360622"/>
    <lineage>
        <taxon>Eukaryota</taxon>
        <taxon>Viridiplantae</taxon>
        <taxon>Streptophyta</taxon>
        <taxon>Embryophyta</taxon>
        <taxon>Tracheophyta</taxon>
        <taxon>Spermatophyta</taxon>
        <taxon>Magnoliopsida</taxon>
        <taxon>eudicotyledons</taxon>
        <taxon>Gunneridae</taxon>
        <taxon>Pentapetalae</taxon>
        <taxon>asterids</taxon>
        <taxon>campanulids</taxon>
        <taxon>Apiales</taxon>
        <taxon>Apiaceae</taxon>
        <taxon>Apioideae</taxon>
        <taxon>apioid superclade</taxon>
        <taxon>Tordylieae</taxon>
        <taxon>Tordyliinae</taxon>
        <taxon>Heracleum</taxon>
    </lineage>
</organism>
<feature type="region of interest" description="Disordered" evidence="1">
    <location>
        <begin position="1"/>
        <end position="56"/>
    </location>
</feature>
<proteinExistence type="predicted"/>
<dbReference type="AlphaFoldDB" id="A0AAD8I5C6"/>
<evidence type="ECO:0000313" key="2">
    <source>
        <dbReference type="EMBL" id="KAK1377815.1"/>
    </source>
</evidence>